<dbReference type="RefSeq" id="WP_009320904.1">
    <property type="nucleotide sequence ID" value="NZ_CYZO01000037.1"/>
</dbReference>
<dbReference type="GO" id="GO:0016787">
    <property type="term" value="F:hydrolase activity"/>
    <property type="evidence" value="ECO:0007669"/>
    <property type="project" value="UniProtKB-KW"/>
</dbReference>
<dbReference type="Proteomes" id="UP000095787">
    <property type="component" value="Unassembled WGS sequence"/>
</dbReference>
<name>A0A174EJM9_9FIRM</name>
<evidence type="ECO:0000313" key="2">
    <source>
        <dbReference type="EMBL" id="CUO36599.1"/>
    </source>
</evidence>
<reference evidence="2 3" key="1">
    <citation type="submission" date="2015-09" db="EMBL/GenBank/DDBJ databases">
        <authorList>
            <consortium name="Pathogen Informatics"/>
        </authorList>
    </citation>
    <scope>NUCLEOTIDE SEQUENCE [LARGE SCALE GENOMIC DNA]</scope>
    <source>
        <strain evidence="2 3">2789STDY5834841</strain>
    </source>
</reference>
<protein>
    <submittedName>
        <fullName evidence="2">Protein of uncharacterized function (DUF2800)</fullName>
    </submittedName>
</protein>
<gene>
    <name evidence="2" type="ORF">ERS852456_02360</name>
</gene>
<evidence type="ECO:0000313" key="3">
    <source>
        <dbReference type="Proteomes" id="UP000095787"/>
    </source>
</evidence>
<evidence type="ECO:0000256" key="1">
    <source>
        <dbReference type="ARBA" id="ARBA00022801"/>
    </source>
</evidence>
<sequence length="376" mass="42639">MGQHAILSASASKRWMNCTPSALLEKQFADEESIYAAEGTAAHALAEHKLKRFLKKRSKRPVSDYDCDEMEECTDDYVSFAMEQIEKAKQSCSDPVVMIEQRLDFSRWVPEGFGTGDLVIVADDTLYIVDLKYGKGIAVSAEWNPQMLLYSLGALELFDSLYDIEKVNMTIHQPRLENVSTFEITVHDLMEWAEQELMPKAEMAAKGEGEFAVGDWCRFCKAKNTCRARAEEYLRLAQMEFKPPELLSEEEIAEVLKVADELAKWSADVYAYAQDEAITHGRVWNGFKLVEGRSNRKYVNEEEVADAAKAAGYEDIYKKSLIGITEMEKLMGKKDFQKILGSLVYKPQGKITLVPESDKRPPIQTETAEADFKEDE</sequence>
<dbReference type="AlphaFoldDB" id="A0A174EJM9"/>
<dbReference type="EMBL" id="CYZO01000037">
    <property type="protein sequence ID" value="CUO36599.1"/>
    <property type="molecule type" value="Genomic_DNA"/>
</dbReference>
<dbReference type="Pfam" id="PF10926">
    <property type="entry name" value="DUF2800"/>
    <property type="match status" value="1"/>
</dbReference>
<accession>A0A174EJM9</accession>
<dbReference type="Gene3D" id="3.90.320.10">
    <property type="match status" value="1"/>
</dbReference>
<dbReference type="InterPro" id="IPR021229">
    <property type="entry name" value="DUF2800"/>
</dbReference>
<dbReference type="InterPro" id="IPR011604">
    <property type="entry name" value="PDDEXK-like_dom_sf"/>
</dbReference>
<keyword evidence="1" id="KW-0378">Hydrolase</keyword>
<proteinExistence type="predicted"/>
<organism evidence="2 3">
    <name type="scientific">[Ruminococcus] torques</name>
    <dbReference type="NCBI Taxonomy" id="33039"/>
    <lineage>
        <taxon>Bacteria</taxon>
        <taxon>Bacillati</taxon>
        <taxon>Bacillota</taxon>
        <taxon>Clostridia</taxon>
        <taxon>Lachnospirales</taxon>
        <taxon>Lachnospiraceae</taxon>
        <taxon>Mediterraneibacter</taxon>
    </lineage>
</organism>